<evidence type="ECO:0000313" key="3">
    <source>
        <dbReference type="Proteomes" id="UP000199375"/>
    </source>
</evidence>
<dbReference type="InterPro" id="IPR041698">
    <property type="entry name" value="Methyltransf_25"/>
</dbReference>
<accession>A0A1C4YNA0</accession>
<dbReference type="PANTHER" id="PTHR43464:SF94">
    <property type="entry name" value="MALONYL-[ACYL-CARRIER PROTEIN] O-METHYLTRANSFERASE"/>
    <property type="match status" value="1"/>
</dbReference>
<dbReference type="EMBL" id="FMCW01000058">
    <property type="protein sequence ID" value="SCF22128.1"/>
    <property type="molecule type" value="Genomic_DNA"/>
</dbReference>
<dbReference type="Gene3D" id="3.40.50.150">
    <property type="entry name" value="Vaccinia Virus protein VP39"/>
    <property type="match status" value="1"/>
</dbReference>
<evidence type="ECO:0000259" key="1">
    <source>
        <dbReference type="Pfam" id="PF13649"/>
    </source>
</evidence>
<reference evidence="2 3" key="1">
    <citation type="submission" date="2016-06" db="EMBL/GenBank/DDBJ databases">
        <authorList>
            <person name="Kjaerup R.B."/>
            <person name="Dalgaard T.S."/>
            <person name="Juul-Madsen H.R."/>
        </authorList>
    </citation>
    <scope>NUCLEOTIDE SEQUENCE [LARGE SCALE GENOMIC DNA]</scope>
    <source>
        <strain evidence="2 3">DSM 45626</strain>
    </source>
</reference>
<name>A0A1C4YNA0_9ACTN</name>
<dbReference type="Pfam" id="PF13649">
    <property type="entry name" value="Methyltransf_25"/>
    <property type="match status" value="1"/>
</dbReference>
<dbReference type="CDD" id="cd02440">
    <property type="entry name" value="AdoMet_MTases"/>
    <property type="match status" value="1"/>
</dbReference>
<dbReference type="AlphaFoldDB" id="A0A1C4YNA0"/>
<dbReference type="RefSeq" id="WP_091286923.1">
    <property type="nucleotide sequence ID" value="NZ_FMCW01000058.1"/>
</dbReference>
<dbReference type="GO" id="GO:0008168">
    <property type="term" value="F:methyltransferase activity"/>
    <property type="evidence" value="ECO:0007669"/>
    <property type="project" value="UniProtKB-KW"/>
</dbReference>
<keyword evidence="2" id="KW-0808">Transferase</keyword>
<dbReference type="GO" id="GO:0032259">
    <property type="term" value="P:methylation"/>
    <property type="evidence" value="ECO:0007669"/>
    <property type="project" value="UniProtKB-KW"/>
</dbReference>
<dbReference type="InterPro" id="IPR029063">
    <property type="entry name" value="SAM-dependent_MTases_sf"/>
</dbReference>
<feature type="domain" description="Methyltransferase" evidence="1">
    <location>
        <begin position="57"/>
        <end position="153"/>
    </location>
</feature>
<proteinExistence type="predicted"/>
<organism evidence="2 3">
    <name type="scientific">Micromonospora haikouensis</name>
    <dbReference type="NCBI Taxonomy" id="686309"/>
    <lineage>
        <taxon>Bacteria</taxon>
        <taxon>Bacillati</taxon>
        <taxon>Actinomycetota</taxon>
        <taxon>Actinomycetes</taxon>
        <taxon>Micromonosporales</taxon>
        <taxon>Micromonosporaceae</taxon>
        <taxon>Micromonospora</taxon>
    </lineage>
</organism>
<gene>
    <name evidence="2" type="ORF">GA0070558_1586</name>
</gene>
<protein>
    <submittedName>
        <fullName evidence="2">Methyltransferase domain-containing protein</fullName>
    </submittedName>
</protein>
<dbReference type="Proteomes" id="UP000199375">
    <property type="component" value="Unassembled WGS sequence"/>
</dbReference>
<dbReference type="SUPFAM" id="SSF53335">
    <property type="entry name" value="S-adenosyl-L-methionine-dependent methyltransferases"/>
    <property type="match status" value="1"/>
</dbReference>
<dbReference type="PANTHER" id="PTHR43464">
    <property type="entry name" value="METHYLTRANSFERASE"/>
    <property type="match status" value="1"/>
</dbReference>
<evidence type="ECO:0000313" key="2">
    <source>
        <dbReference type="EMBL" id="SCF22128.1"/>
    </source>
</evidence>
<keyword evidence="2" id="KW-0489">Methyltransferase</keyword>
<sequence>MATPTHASGIVLDRHQAVRWRESWAHVMGRFVPHLASLEETLCRATEAVRGRAPGRVLDLGGGPGLLAERMARRWTDAAVTLMDIDPVLLALARSALRGEVRALEGDLSVPDWVDRAGGGYDLVTVVMTLHYLPAPQVRAFYDDARRCLAAGGLLFVADLMPDEGLPSLMGALNPAPDEAAAEVAWAQWWNGIGKMDSLRPLLAQRAAIFESRLPIGFTAPASWHATAAREAGFGEAGVLWRCGRHAALAAVA</sequence>